<reference evidence="2 3" key="1">
    <citation type="submission" date="2011-06" db="EMBL/GenBank/DDBJ databases">
        <authorList>
            <person name="Muzny D."/>
            <person name="Qin X."/>
            <person name="Deng J."/>
            <person name="Jiang H."/>
            <person name="Liu Y."/>
            <person name="Qu J."/>
            <person name="Song X.-Z."/>
            <person name="Zhang L."/>
            <person name="Thornton R."/>
            <person name="Coyle M."/>
            <person name="Francisco L."/>
            <person name="Jackson L."/>
            <person name="Javaid M."/>
            <person name="Korchina V."/>
            <person name="Kovar C."/>
            <person name="Mata R."/>
            <person name="Mathew T."/>
            <person name="Ngo R."/>
            <person name="Nguyen L."/>
            <person name="Nguyen N."/>
            <person name="Okwuonu G."/>
            <person name="Ongeri F."/>
            <person name="Pham C."/>
            <person name="Simmons D."/>
            <person name="Wilczek-Boney K."/>
            <person name="Hale W."/>
            <person name="Jakkamsetti A."/>
            <person name="Pham P."/>
            <person name="Ruth R."/>
            <person name="San Lucas F."/>
            <person name="Warren J."/>
            <person name="Zhang J."/>
            <person name="Zhao Z."/>
            <person name="Zhou C."/>
            <person name="Zhu D."/>
            <person name="Lee S."/>
            <person name="Bess C."/>
            <person name="Blankenburg K."/>
            <person name="Forbes L."/>
            <person name="Fu Q."/>
            <person name="Gubbala S."/>
            <person name="Hirani K."/>
            <person name="Jayaseelan J.C."/>
            <person name="Lara F."/>
            <person name="Munidasa M."/>
            <person name="Palculict T."/>
            <person name="Patil S."/>
            <person name="Pu L.-L."/>
            <person name="Saada N."/>
            <person name="Tang L."/>
            <person name="Weissenberger G."/>
            <person name="Zhu Y."/>
            <person name="Hemphill L."/>
            <person name="Shang Y."/>
            <person name="Youmans B."/>
            <person name="Ayvaz T."/>
            <person name="Ross M."/>
            <person name="Santibanez J."/>
            <person name="Aqrawi P."/>
            <person name="Gross S."/>
            <person name="Joshi V."/>
            <person name="Fowler G."/>
            <person name="Nazareth L."/>
            <person name="Reid J."/>
            <person name="Worley K."/>
            <person name="Petrosino J."/>
            <person name="Highlander S."/>
            <person name="Gibbs R."/>
        </authorList>
    </citation>
    <scope>NUCLEOTIDE SEQUENCE [LARGE SCALE GENOMIC DNA]</scope>
    <source>
        <strain evidence="2 3">ATCC 29427</strain>
    </source>
</reference>
<organism evidence="2 3">
    <name type="scientific">Peptoniphilus indolicus ATCC 29427</name>
    <dbReference type="NCBI Taxonomy" id="997350"/>
    <lineage>
        <taxon>Bacteria</taxon>
        <taxon>Bacillati</taxon>
        <taxon>Bacillota</taxon>
        <taxon>Tissierellia</taxon>
        <taxon>Tissierellales</taxon>
        <taxon>Peptoniphilaceae</taxon>
        <taxon>Peptoniphilus</taxon>
    </lineage>
</organism>
<keyword evidence="3" id="KW-1185">Reference proteome</keyword>
<dbReference type="AlphaFoldDB" id="G4D4S3"/>
<dbReference type="STRING" id="997350.HMPREF9129_1403"/>
<proteinExistence type="predicted"/>
<name>G4D4S3_9FIRM</name>
<feature type="chain" id="PRO_5003462467" evidence="1">
    <location>
        <begin position="22"/>
        <end position="54"/>
    </location>
</feature>
<protein>
    <submittedName>
        <fullName evidence="2">Uncharacterized protein</fullName>
    </submittedName>
</protein>
<sequence length="54" mass="6238">MLKKIISVMFLVIFFNTNVEAKVINVTVPKYNVTVNSVVMDKEKISIHRFHIMG</sequence>
<dbReference type="RefSeq" id="WP_004822020.1">
    <property type="nucleotide sequence ID" value="NZ_JH165063.1"/>
</dbReference>
<dbReference type="HOGENOM" id="CLU_3046378_0_0_9"/>
<feature type="signal peptide" evidence="1">
    <location>
        <begin position="1"/>
        <end position="21"/>
    </location>
</feature>
<evidence type="ECO:0000256" key="1">
    <source>
        <dbReference type="SAM" id="SignalP"/>
    </source>
</evidence>
<comment type="caution">
    <text evidence="2">The sequence shown here is derived from an EMBL/GenBank/DDBJ whole genome shotgun (WGS) entry which is preliminary data.</text>
</comment>
<keyword evidence="1" id="KW-0732">Signal</keyword>
<evidence type="ECO:0000313" key="3">
    <source>
        <dbReference type="Proteomes" id="UP000003422"/>
    </source>
</evidence>
<accession>G4D4S3</accession>
<dbReference type="EMBL" id="AGBB01000134">
    <property type="protein sequence ID" value="EGY79475.1"/>
    <property type="molecule type" value="Genomic_DNA"/>
</dbReference>
<evidence type="ECO:0000313" key="2">
    <source>
        <dbReference type="EMBL" id="EGY79475.1"/>
    </source>
</evidence>
<dbReference type="Proteomes" id="UP000003422">
    <property type="component" value="Unassembled WGS sequence"/>
</dbReference>
<gene>
    <name evidence="2" type="ORF">HMPREF9129_1403</name>
</gene>